<dbReference type="Proteomes" id="UP000245626">
    <property type="component" value="Unassembled WGS sequence"/>
</dbReference>
<protein>
    <submittedName>
        <fullName evidence="1">Uncharacterized protein</fullName>
    </submittedName>
</protein>
<gene>
    <name evidence="1" type="ORF">IE53DRAFT_388547</name>
</gene>
<accession>A0ACD0NTX2</accession>
<keyword evidence="2" id="KW-1185">Reference proteome</keyword>
<name>A0ACD0NTX2_9BASI</name>
<proteinExistence type="predicted"/>
<evidence type="ECO:0000313" key="2">
    <source>
        <dbReference type="Proteomes" id="UP000245626"/>
    </source>
</evidence>
<organism evidence="1 2">
    <name type="scientific">Violaceomyces palustris</name>
    <dbReference type="NCBI Taxonomy" id="1673888"/>
    <lineage>
        <taxon>Eukaryota</taxon>
        <taxon>Fungi</taxon>
        <taxon>Dikarya</taxon>
        <taxon>Basidiomycota</taxon>
        <taxon>Ustilaginomycotina</taxon>
        <taxon>Ustilaginomycetes</taxon>
        <taxon>Violaceomycetales</taxon>
        <taxon>Violaceomycetaceae</taxon>
        <taxon>Violaceomyces</taxon>
    </lineage>
</organism>
<reference evidence="1 2" key="1">
    <citation type="journal article" date="2018" name="Mol. Biol. Evol.">
        <title>Broad Genomic Sampling Reveals a Smut Pathogenic Ancestry of the Fungal Clade Ustilaginomycotina.</title>
        <authorList>
            <person name="Kijpornyongpan T."/>
            <person name="Mondo S.J."/>
            <person name="Barry K."/>
            <person name="Sandor L."/>
            <person name="Lee J."/>
            <person name="Lipzen A."/>
            <person name="Pangilinan J."/>
            <person name="LaButti K."/>
            <person name="Hainaut M."/>
            <person name="Henrissat B."/>
            <person name="Grigoriev I.V."/>
            <person name="Spatafora J.W."/>
            <person name="Aime M.C."/>
        </authorList>
    </citation>
    <scope>NUCLEOTIDE SEQUENCE [LARGE SCALE GENOMIC DNA]</scope>
    <source>
        <strain evidence="1 2">SA 807</strain>
    </source>
</reference>
<evidence type="ECO:0000313" key="1">
    <source>
        <dbReference type="EMBL" id="PWN49250.1"/>
    </source>
</evidence>
<dbReference type="EMBL" id="KZ820076">
    <property type="protein sequence ID" value="PWN49250.1"/>
    <property type="molecule type" value="Genomic_DNA"/>
</dbReference>
<sequence>MSSVMSGLNQITISVSEVNGYVPSTLTSALALGLIVADWSYNFRWEARLLQSRNRWKPSHIAYFASRLGGFAYSICALLLHVLGNSSPDHSAPTNEGVWVQAARNCQASKKAAISFGTVCIAGSSAILMLRCLALWRFNSLVIVPLGLVWLSAPAFSLVQLASLDETSPMNGLASCLALPSNLNHANDVLSYMPWLCLPIFDTLVLILTLLGLHRATGRRAPSALERLFRRDNIFYWLLNLFSVLPIPIIYFARPSDGQIGLLAYINVHMALTSVLSCRIFVNLWKAIGRELAIAQTYASGTGHNLGTYGARTLEGVHRSALSRIYAHDGPEGPLENHQAHGHVQPHGCTRPNATNVNPNSHNRFNGVWGDIDPDLAFSLSGGYGFGDTTSFAAAVAGAGMGLEGHKAYDDKELLDYPTAVGEVTTQGPFPAALFPPPRAAQTTTTGMASGAASGIVQGAVGMGMASSLGLDPTYLAAHTHGSRIRPGGRQRSASLDSPTSLSLERGGVAHSADVSSGFSPRVAVVNLQTACPRGCTGVASTDMGQPAAFNVEGAASAGRGSNVEPKKRIGFAAEPSIPAHTRPGVSSPGSVTSGKGMRGTMGMAQQMSPRVSHGEALHTPPSIGSGSITHSLSGAGSLRTLSDASMGSAIVAQPPPILLSSSSLGSATGVNLGSRVPSRQPSREVLLLGSNGASGVPSLAMSPSRAAGNIILGEQEEEEEALEDLKDADSDEGGEETKCDRNGKLRHRGGHAIDSGFPPGRSFPQPPSSSTSSDGPLAWAKMLTAKARHAAASVATVGAQDHTLSSAATADEEKKKKKEAREKAKALAKAKAKEEKQRIKQEQREREREELRRRMEKRDATMSAGDVDVDDDGSFLEDGNQTRSMWL</sequence>